<feature type="domain" description="Integrase catalytic" evidence="3">
    <location>
        <begin position="675"/>
        <end position="754"/>
    </location>
</feature>
<organism evidence="4 5">
    <name type="scientific">Mytilus coruscus</name>
    <name type="common">Sea mussel</name>
    <dbReference type="NCBI Taxonomy" id="42192"/>
    <lineage>
        <taxon>Eukaryota</taxon>
        <taxon>Metazoa</taxon>
        <taxon>Spiralia</taxon>
        <taxon>Lophotrochozoa</taxon>
        <taxon>Mollusca</taxon>
        <taxon>Bivalvia</taxon>
        <taxon>Autobranchia</taxon>
        <taxon>Pteriomorphia</taxon>
        <taxon>Mytilida</taxon>
        <taxon>Mytiloidea</taxon>
        <taxon>Mytilidae</taxon>
        <taxon>Mytilinae</taxon>
        <taxon>Mytilus</taxon>
    </lineage>
</organism>
<dbReference type="Pfam" id="PF24764">
    <property type="entry name" value="rva_4"/>
    <property type="match status" value="1"/>
</dbReference>
<feature type="transmembrane region" description="Helical" evidence="1">
    <location>
        <begin position="244"/>
        <end position="268"/>
    </location>
</feature>
<keyword evidence="5" id="KW-1185">Reference proteome</keyword>
<name>A0A6J8D9X8_MYTCO</name>
<dbReference type="AlphaFoldDB" id="A0A6J8D9X8"/>
<gene>
    <name evidence="4" type="ORF">MCOR_38476</name>
</gene>
<dbReference type="PANTHER" id="PTHR46791">
    <property type="entry name" value="EXPRESSED PROTEIN"/>
    <property type="match status" value="1"/>
</dbReference>
<feature type="signal peptide" evidence="2">
    <location>
        <begin position="1"/>
        <end position="27"/>
    </location>
</feature>
<dbReference type="OrthoDB" id="2686689at2759"/>
<keyword evidence="1" id="KW-0812">Transmembrane</keyword>
<sequence>MRPLTGKYVKVVLLLWIQLAVYSCSFAKSTQNMNTLCPPNFKPLNVESLSNCSIKLSNDSNNFEYALRNRISWEDGTIQRINTDMKIPKDYKTNKYHKMILPNKWLLAYIDPDGPFNFVSWSSDFKVLSLGLLSDDNNEPIAVKINETAGDCEGEIGGNFMITKIVKLFTDFIREKVELDRQYEYENIYLCHLSKFKWFRESRLYMAKRLFGIPFQEFGYKCCMVRKDTVCCDDKLHRIEGYRLLPYIISIFFVLYSPIPLVFFAYSFTREENNKFQRGDLTTSIDGHLTQDSNQIRNSSKIISVFLRFPFLVRFFDDQDIRNIREHDKCLDFSCCSDCSCNWDCYCPLLFRRLKRIIFFFLFPSMIYFEFILLTSFNEWKELLKKIGEDDLLFGFPSILGSVKNTMFLPPEGPLGALIIYHIFGFCIIVLPDDFEKSVLEKGISECLANTVNILAPKGFKNEPGRGYYKIRQILQTFMYLPLNAVYWITGRGFLMKVCRFILCPVLAVPIIPFSHMLSKHELEYLGVTIPAHMMTLRMECFKYGNMKPVKTDGLDGHPKYHVNKNALESLLDCDFKISDIGNLLQLSERTIYRRMANFGLQKRDFSDIDVDNLDNILSGIVVDFPRCGVCMLREILKEKGIEVQRWRLRDAIHRIDYAGTQERKTGRLHMRVYNVMAPNHLWHIDSNHKLVRWRFIILGGIDGFSRLIMYLHCRDNNTYATLLSSFLSGVANFGIPLRVQSDKGLENVSVADFMLTKHGDGSMITGPSTHNQRIERLWRDVYESDLCFFYNLFYHMEDQGILYSLNELHLVALHYIYMDEINRRLDIWTQAWASHRMRTTNSSLVNIWIVGQIQNPVGTQISERD</sequence>
<keyword evidence="2" id="KW-0732">Signal</keyword>
<dbReference type="GO" id="GO:0015074">
    <property type="term" value="P:DNA integration"/>
    <property type="evidence" value="ECO:0007669"/>
    <property type="project" value="InterPro"/>
</dbReference>
<dbReference type="EMBL" id="CACVKT020007026">
    <property type="protein sequence ID" value="CAC5404719.1"/>
    <property type="molecule type" value="Genomic_DNA"/>
</dbReference>
<evidence type="ECO:0000313" key="5">
    <source>
        <dbReference type="Proteomes" id="UP000507470"/>
    </source>
</evidence>
<evidence type="ECO:0000313" key="4">
    <source>
        <dbReference type="EMBL" id="CAC5404719.1"/>
    </source>
</evidence>
<accession>A0A6J8D9X8</accession>
<dbReference type="PROSITE" id="PS51257">
    <property type="entry name" value="PROKAR_LIPOPROTEIN"/>
    <property type="match status" value="1"/>
</dbReference>
<evidence type="ECO:0000259" key="3">
    <source>
        <dbReference type="PROSITE" id="PS50994"/>
    </source>
</evidence>
<dbReference type="PANTHER" id="PTHR46791:SF5">
    <property type="entry name" value="CLR5 DOMAIN-CONTAINING PROTEIN-RELATED"/>
    <property type="match status" value="1"/>
</dbReference>
<keyword evidence="1" id="KW-0472">Membrane</keyword>
<dbReference type="SUPFAM" id="SSF53098">
    <property type="entry name" value="Ribonuclease H-like"/>
    <property type="match status" value="1"/>
</dbReference>
<dbReference type="InterPro" id="IPR001584">
    <property type="entry name" value="Integrase_cat-core"/>
</dbReference>
<dbReference type="Proteomes" id="UP000507470">
    <property type="component" value="Unassembled WGS sequence"/>
</dbReference>
<feature type="transmembrane region" description="Helical" evidence="1">
    <location>
        <begin position="415"/>
        <end position="432"/>
    </location>
</feature>
<dbReference type="Gene3D" id="3.30.420.10">
    <property type="entry name" value="Ribonuclease H-like superfamily/Ribonuclease H"/>
    <property type="match status" value="1"/>
</dbReference>
<evidence type="ECO:0000256" key="2">
    <source>
        <dbReference type="SAM" id="SignalP"/>
    </source>
</evidence>
<proteinExistence type="predicted"/>
<dbReference type="InterPro" id="IPR058913">
    <property type="entry name" value="Integrase_dom_put"/>
</dbReference>
<dbReference type="PROSITE" id="PS50994">
    <property type="entry name" value="INTEGRASE"/>
    <property type="match status" value="1"/>
</dbReference>
<keyword evidence="1" id="KW-1133">Transmembrane helix</keyword>
<dbReference type="InterPro" id="IPR036397">
    <property type="entry name" value="RNaseH_sf"/>
</dbReference>
<evidence type="ECO:0000256" key="1">
    <source>
        <dbReference type="SAM" id="Phobius"/>
    </source>
</evidence>
<feature type="chain" id="PRO_5027120272" description="Integrase catalytic domain-containing protein" evidence="2">
    <location>
        <begin position="28"/>
        <end position="866"/>
    </location>
</feature>
<dbReference type="GO" id="GO:0003676">
    <property type="term" value="F:nucleic acid binding"/>
    <property type="evidence" value="ECO:0007669"/>
    <property type="project" value="InterPro"/>
</dbReference>
<feature type="transmembrane region" description="Helical" evidence="1">
    <location>
        <begin position="357"/>
        <end position="377"/>
    </location>
</feature>
<protein>
    <recommendedName>
        <fullName evidence="3">Integrase catalytic domain-containing protein</fullName>
    </recommendedName>
</protein>
<dbReference type="InterPro" id="IPR012337">
    <property type="entry name" value="RNaseH-like_sf"/>
</dbReference>
<reference evidence="4 5" key="1">
    <citation type="submission" date="2020-06" db="EMBL/GenBank/DDBJ databases">
        <authorList>
            <person name="Li R."/>
            <person name="Bekaert M."/>
        </authorList>
    </citation>
    <scope>NUCLEOTIDE SEQUENCE [LARGE SCALE GENOMIC DNA]</scope>
    <source>
        <strain evidence="5">wild</strain>
    </source>
</reference>